<evidence type="ECO:0008006" key="5">
    <source>
        <dbReference type="Google" id="ProtNLM"/>
    </source>
</evidence>
<dbReference type="EMBL" id="JAWNGC010000001">
    <property type="protein sequence ID" value="MDY5154284.1"/>
    <property type="molecule type" value="Genomic_DNA"/>
</dbReference>
<evidence type="ECO:0000313" key="2">
    <source>
        <dbReference type="EMBL" id="MDY5154284.1"/>
    </source>
</evidence>
<reference evidence="2 3" key="1">
    <citation type="submission" date="2023-10" db="EMBL/GenBank/DDBJ databases">
        <title>Whole Genome based description of the genera Actinobaculum and Actinotignum reveals a complex phylogenetic relationship within the species included in the genus Actinotignum.</title>
        <authorList>
            <person name="Jensen C.S."/>
            <person name="Dargis R."/>
            <person name="Kemp M."/>
            <person name="Christensen J.J."/>
        </authorList>
    </citation>
    <scope>NUCLEOTIDE SEQUENCE</scope>
    <source>
        <strain evidence="2">SLA_B511</strain>
        <strain evidence="1 3">SLA_B974</strain>
    </source>
</reference>
<dbReference type="EMBL" id="JAWNGA010000001">
    <property type="protein sequence ID" value="MDY5132243.1"/>
    <property type="molecule type" value="Genomic_DNA"/>
</dbReference>
<dbReference type="Proteomes" id="UP001275049">
    <property type="component" value="Unassembled WGS sequence"/>
</dbReference>
<dbReference type="Proteomes" id="UP001281731">
    <property type="component" value="Unassembled WGS sequence"/>
</dbReference>
<keyword evidence="3" id="KW-1185">Reference proteome</keyword>
<gene>
    <name evidence="2" type="ORF">R6G80_00880</name>
    <name evidence="1" type="ORF">R6G86_00605</name>
</gene>
<evidence type="ECO:0000313" key="1">
    <source>
        <dbReference type="EMBL" id="MDY5132243.1"/>
    </source>
</evidence>
<dbReference type="AlphaFoldDB" id="A0AAW9HRL0"/>
<proteinExistence type="predicted"/>
<dbReference type="RefSeq" id="WP_320754796.1">
    <property type="nucleotide sequence ID" value="NZ_JAWNGA010000001.1"/>
</dbReference>
<organism evidence="2 4">
    <name type="scientific">Actinotignum urinale</name>
    <dbReference type="NCBI Taxonomy" id="190146"/>
    <lineage>
        <taxon>Bacteria</taxon>
        <taxon>Bacillati</taxon>
        <taxon>Actinomycetota</taxon>
        <taxon>Actinomycetes</taxon>
        <taxon>Actinomycetales</taxon>
        <taxon>Actinomycetaceae</taxon>
        <taxon>Actinotignum</taxon>
    </lineage>
</organism>
<protein>
    <recommendedName>
        <fullName evidence="5">Head-tail adaptor protein</fullName>
    </recommendedName>
</protein>
<comment type="caution">
    <text evidence="2">The sequence shown here is derived from an EMBL/GenBank/DDBJ whole genome shotgun (WGS) entry which is preliminary data.</text>
</comment>
<evidence type="ECO:0000313" key="4">
    <source>
        <dbReference type="Proteomes" id="UP001281731"/>
    </source>
</evidence>
<accession>A0AAW9HRL0</accession>
<sequence>MQGEQVEIITYAQVGEDDFKTPIYVEKSIVVENVLVAPAYTGDLTGGQRIEGDKTRLELHFPKTFTTNLRGATAKIRGSLYKIIGDPQPYIPANTPTCWGRKAEAVRIDG</sequence>
<evidence type="ECO:0000313" key="3">
    <source>
        <dbReference type="Proteomes" id="UP001275049"/>
    </source>
</evidence>
<name>A0AAW9HRL0_9ACTO</name>